<sequence>MNVHLLETSIDIWEKDVGDGEIIPLERAVYLLKDKKVNDHWERPENASIASNAIENLYNYWKNRRTSLGRSLLRRFWNSEGVTDANLKTVFKSRNENREKMRLRNSKKNDSECYEKMKNLQKQLETLKLIFKAINAREVLKKYIIDARILAFEHERADKLGKPSEIPNIVLDAKVLETAKELRSSYKSVETTISAPPPIAPPKPIPQPVVEPIKRARPEPQKKSHLSFDVARACCLLITEGEKLNLWPLISNKSVTSSESKQMPPQLHTNLERKLKLRGRVGRGGKKIYLDRYSYQKYDHGWGRYLGIKGIWYNAEGEISNENYEDEDNEDVNRLHKTLIQNFRNFMKMKRAQVAH</sequence>
<keyword evidence="2" id="KW-1185">Reference proteome</keyword>
<dbReference type="EMBL" id="CAJZBQ010000022">
    <property type="protein sequence ID" value="CAG9319250.1"/>
    <property type="molecule type" value="Genomic_DNA"/>
</dbReference>
<comment type="caution">
    <text evidence="1">The sequence shown here is derived from an EMBL/GenBank/DDBJ whole genome shotgun (WGS) entry which is preliminary data.</text>
</comment>
<dbReference type="Proteomes" id="UP001162131">
    <property type="component" value="Unassembled WGS sequence"/>
</dbReference>
<dbReference type="AlphaFoldDB" id="A0AAU9IZ06"/>
<gene>
    <name evidence="1" type="ORF">BSTOLATCC_MIC23458</name>
</gene>
<evidence type="ECO:0000313" key="1">
    <source>
        <dbReference type="EMBL" id="CAG9319250.1"/>
    </source>
</evidence>
<evidence type="ECO:0000313" key="2">
    <source>
        <dbReference type="Proteomes" id="UP001162131"/>
    </source>
</evidence>
<proteinExistence type="predicted"/>
<reference evidence="1" key="1">
    <citation type="submission" date="2021-09" db="EMBL/GenBank/DDBJ databases">
        <authorList>
            <consortium name="AG Swart"/>
            <person name="Singh M."/>
            <person name="Singh A."/>
            <person name="Seah K."/>
            <person name="Emmerich C."/>
        </authorList>
    </citation>
    <scope>NUCLEOTIDE SEQUENCE</scope>
    <source>
        <strain evidence="1">ATCC30299</strain>
    </source>
</reference>
<organism evidence="1 2">
    <name type="scientific">Blepharisma stoltei</name>
    <dbReference type="NCBI Taxonomy" id="1481888"/>
    <lineage>
        <taxon>Eukaryota</taxon>
        <taxon>Sar</taxon>
        <taxon>Alveolata</taxon>
        <taxon>Ciliophora</taxon>
        <taxon>Postciliodesmatophora</taxon>
        <taxon>Heterotrichea</taxon>
        <taxon>Heterotrichida</taxon>
        <taxon>Blepharismidae</taxon>
        <taxon>Blepharisma</taxon>
    </lineage>
</organism>
<accession>A0AAU9IZ06</accession>
<protein>
    <submittedName>
        <fullName evidence="1">Uncharacterized protein</fullName>
    </submittedName>
</protein>
<name>A0AAU9IZ06_9CILI</name>